<feature type="domain" description="Myb-like" evidence="1">
    <location>
        <begin position="1"/>
        <end position="71"/>
    </location>
</feature>
<dbReference type="CDD" id="cd00167">
    <property type="entry name" value="SANT"/>
    <property type="match status" value="3"/>
</dbReference>
<dbReference type="GeneID" id="37109625"/>
<feature type="domain" description="HTH myb-type" evidence="2">
    <location>
        <begin position="130"/>
        <end position="168"/>
    </location>
</feature>
<dbReference type="GO" id="GO:0005634">
    <property type="term" value="C:nucleus"/>
    <property type="evidence" value="ECO:0007669"/>
    <property type="project" value="TreeGrafter"/>
</dbReference>
<evidence type="ECO:0000313" key="3">
    <source>
        <dbReference type="EMBL" id="PWY76494.1"/>
    </source>
</evidence>
<evidence type="ECO:0000313" key="4">
    <source>
        <dbReference type="Proteomes" id="UP000246702"/>
    </source>
</evidence>
<dbReference type="EMBL" id="MSFK01000027">
    <property type="protein sequence ID" value="PWY76494.1"/>
    <property type="molecule type" value="Genomic_DNA"/>
</dbReference>
<dbReference type="PANTHER" id="PTHR45614:SF265">
    <property type="entry name" value="MYB-LIKE DOMAIN-CONTAINING PROTEIN-RELATED"/>
    <property type="match status" value="1"/>
</dbReference>
<dbReference type="GO" id="GO:0000981">
    <property type="term" value="F:DNA-binding transcription factor activity, RNA polymerase II-specific"/>
    <property type="evidence" value="ECO:0007669"/>
    <property type="project" value="TreeGrafter"/>
</dbReference>
<dbReference type="RefSeq" id="XP_025464307.1">
    <property type="nucleotide sequence ID" value="XM_025607482.1"/>
</dbReference>
<dbReference type="AlphaFoldDB" id="A0A317VQ52"/>
<reference evidence="3 4" key="1">
    <citation type="submission" date="2016-12" db="EMBL/GenBank/DDBJ databases">
        <title>The genomes of Aspergillus section Nigri reveals drivers in fungal speciation.</title>
        <authorList>
            <consortium name="DOE Joint Genome Institute"/>
            <person name="Vesth T.C."/>
            <person name="Nybo J."/>
            <person name="Theobald S."/>
            <person name="Brandl J."/>
            <person name="Frisvad J.C."/>
            <person name="Nielsen K.F."/>
            <person name="Lyhne E.K."/>
            <person name="Kogle M.E."/>
            <person name="Kuo A."/>
            <person name="Riley R."/>
            <person name="Clum A."/>
            <person name="Nolan M."/>
            <person name="Lipzen A."/>
            <person name="Salamov A."/>
            <person name="Henrissat B."/>
            <person name="Wiebenga A."/>
            <person name="De Vries R.P."/>
            <person name="Grigoriev I.V."/>
            <person name="Mortensen U.H."/>
            <person name="Andersen M.R."/>
            <person name="Baker S.E."/>
        </authorList>
    </citation>
    <scope>NUCLEOTIDE SEQUENCE [LARGE SCALE GENOMIC DNA]</scope>
    <source>
        <strain evidence="3 4">CBS 115572</strain>
    </source>
</reference>
<feature type="domain" description="Myb-like" evidence="1">
    <location>
        <begin position="130"/>
        <end position="168"/>
    </location>
</feature>
<dbReference type="PROSITE" id="PS51294">
    <property type="entry name" value="HTH_MYB"/>
    <property type="match status" value="2"/>
</dbReference>
<dbReference type="InterPro" id="IPR017930">
    <property type="entry name" value="Myb_dom"/>
</dbReference>
<dbReference type="InterPro" id="IPR009057">
    <property type="entry name" value="Homeodomain-like_sf"/>
</dbReference>
<dbReference type="PANTHER" id="PTHR45614">
    <property type="entry name" value="MYB PROTEIN-RELATED"/>
    <property type="match status" value="1"/>
</dbReference>
<dbReference type="InterPro" id="IPR001005">
    <property type="entry name" value="SANT/Myb"/>
</dbReference>
<name>A0A317VQ52_9EURO</name>
<gene>
    <name evidence="3" type="ORF">BO94DRAFT_432979</name>
</gene>
<dbReference type="STRING" id="1450535.A0A317VQ52"/>
<protein>
    <recommendedName>
        <fullName evidence="5">Myb-like transcription factor</fullName>
    </recommendedName>
</protein>
<evidence type="ECO:0008006" key="5">
    <source>
        <dbReference type="Google" id="ProtNLM"/>
    </source>
</evidence>
<comment type="caution">
    <text evidence="3">The sequence shown here is derived from an EMBL/GenBank/DDBJ whole genome shotgun (WGS) entry which is preliminary data.</text>
</comment>
<dbReference type="SUPFAM" id="SSF46689">
    <property type="entry name" value="Homeodomain-like"/>
    <property type="match status" value="2"/>
</dbReference>
<feature type="non-terminal residue" evidence="3">
    <location>
        <position position="168"/>
    </location>
</feature>
<dbReference type="GO" id="GO:0045944">
    <property type="term" value="P:positive regulation of transcription by RNA polymerase II"/>
    <property type="evidence" value="ECO:0007669"/>
    <property type="project" value="TreeGrafter"/>
</dbReference>
<dbReference type="InterPro" id="IPR050560">
    <property type="entry name" value="MYB_TF"/>
</dbReference>
<dbReference type="GO" id="GO:0000278">
    <property type="term" value="P:mitotic cell cycle"/>
    <property type="evidence" value="ECO:0007669"/>
    <property type="project" value="TreeGrafter"/>
</dbReference>
<feature type="domain" description="Myb-like" evidence="1">
    <location>
        <begin position="73"/>
        <end position="121"/>
    </location>
</feature>
<dbReference type="Proteomes" id="UP000246702">
    <property type="component" value="Unassembled WGS sequence"/>
</dbReference>
<sequence>WTAEEDRILREQVMSQGMKTTSLGDDSEDRAYIGVSTVVNAVGSVKDWNAIAARLGSRTNKDCRKRWSKLEGNVNKGVWSPDEDGRLRRAVEQYGFAWTVVAQDVQTRHADQCAKRWYHFLDPILIHDGWTAAEDARLIEAVVAYGRTWRVISEKEFPRRSVTDIKNR</sequence>
<feature type="non-terminal residue" evidence="3">
    <location>
        <position position="1"/>
    </location>
</feature>
<feature type="domain" description="HTH myb-type" evidence="2">
    <location>
        <begin position="73"/>
        <end position="125"/>
    </location>
</feature>
<keyword evidence="4" id="KW-1185">Reference proteome</keyword>
<dbReference type="Gene3D" id="1.10.10.60">
    <property type="entry name" value="Homeodomain-like"/>
    <property type="match status" value="3"/>
</dbReference>
<dbReference type="PROSITE" id="PS50090">
    <property type="entry name" value="MYB_LIKE"/>
    <property type="match status" value="3"/>
</dbReference>
<dbReference type="SMART" id="SM00717">
    <property type="entry name" value="SANT"/>
    <property type="match status" value="3"/>
</dbReference>
<dbReference type="OrthoDB" id="2143914at2759"/>
<evidence type="ECO:0000259" key="1">
    <source>
        <dbReference type="PROSITE" id="PS50090"/>
    </source>
</evidence>
<proteinExistence type="predicted"/>
<organism evidence="3 4">
    <name type="scientific">Aspergillus sclerotioniger CBS 115572</name>
    <dbReference type="NCBI Taxonomy" id="1450535"/>
    <lineage>
        <taxon>Eukaryota</taxon>
        <taxon>Fungi</taxon>
        <taxon>Dikarya</taxon>
        <taxon>Ascomycota</taxon>
        <taxon>Pezizomycotina</taxon>
        <taxon>Eurotiomycetes</taxon>
        <taxon>Eurotiomycetidae</taxon>
        <taxon>Eurotiales</taxon>
        <taxon>Aspergillaceae</taxon>
        <taxon>Aspergillus</taxon>
        <taxon>Aspergillus subgen. Circumdati</taxon>
    </lineage>
</organism>
<dbReference type="Pfam" id="PF00249">
    <property type="entry name" value="Myb_DNA-binding"/>
    <property type="match status" value="3"/>
</dbReference>
<accession>A0A317VQ52</accession>
<evidence type="ECO:0000259" key="2">
    <source>
        <dbReference type="PROSITE" id="PS51294"/>
    </source>
</evidence>
<dbReference type="GO" id="GO:0000978">
    <property type="term" value="F:RNA polymerase II cis-regulatory region sequence-specific DNA binding"/>
    <property type="evidence" value="ECO:0007669"/>
    <property type="project" value="TreeGrafter"/>
</dbReference>